<name>A0AAD9NUE8_RIDPI</name>
<evidence type="ECO:0000256" key="1">
    <source>
        <dbReference type="ARBA" id="ARBA00004123"/>
    </source>
</evidence>
<evidence type="ECO:0000256" key="3">
    <source>
        <dbReference type="ARBA" id="ARBA00022490"/>
    </source>
</evidence>
<keyword evidence="4" id="KW-0597">Phosphoprotein</keyword>
<evidence type="ECO:0000313" key="13">
    <source>
        <dbReference type="Proteomes" id="UP001209878"/>
    </source>
</evidence>
<feature type="domain" description="CRIB" evidence="9">
    <location>
        <begin position="207"/>
        <end position="220"/>
    </location>
</feature>
<feature type="compositionally biased region" description="Pro residues" evidence="8">
    <location>
        <begin position="340"/>
        <end position="359"/>
    </location>
</feature>
<dbReference type="InterPro" id="IPR011026">
    <property type="entry name" value="WAS_C"/>
</dbReference>
<feature type="domain" description="WH1" evidence="10">
    <location>
        <begin position="29"/>
        <end position="139"/>
    </location>
</feature>
<dbReference type="GO" id="GO:0005634">
    <property type="term" value="C:nucleus"/>
    <property type="evidence" value="ECO:0007669"/>
    <property type="project" value="UniProtKB-SubCell"/>
</dbReference>
<dbReference type="SUPFAM" id="SSF50729">
    <property type="entry name" value="PH domain-like"/>
    <property type="match status" value="1"/>
</dbReference>
<evidence type="ECO:0000256" key="5">
    <source>
        <dbReference type="ARBA" id="ARBA00022737"/>
    </source>
</evidence>
<dbReference type="Gene3D" id="2.30.29.30">
    <property type="entry name" value="Pleckstrin-homology domain (PH domain)/Phosphotyrosine-binding domain (PTB)"/>
    <property type="match status" value="1"/>
</dbReference>
<keyword evidence="7" id="KW-0539">Nucleus</keyword>
<dbReference type="SMART" id="SM00246">
    <property type="entry name" value="WH2"/>
    <property type="match status" value="2"/>
</dbReference>
<dbReference type="GO" id="GO:0007015">
    <property type="term" value="P:actin filament organization"/>
    <property type="evidence" value="ECO:0007669"/>
    <property type="project" value="InterPro"/>
</dbReference>
<dbReference type="Gene3D" id="3.90.810.10">
    <property type="entry name" value="CRIB domain"/>
    <property type="match status" value="1"/>
</dbReference>
<dbReference type="SUPFAM" id="SSF47912">
    <property type="entry name" value="Wiscott-Aldrich syndrome protein, WASP, C-terminal domain"/>
    <property type="match status" value="1"/>
</dbReference>
<dbReference type="InterPro" id="IPR000095">
    <property type="entry name" value="CRIB_dom"/>
</dbReference>
<evidence type="ECO:0000256" key="6">
    <source>
        <dbReference type="ARBA" id="ARBA00023212"/>
    </source>
</evidence>
<dbReference type="CDD" id="cd21762">
    <property type="entry name" value="WH2"/>
    <property type="match status" value="1"/>
</dbReference>
<feature type="compositionally biased region" description="Basic residues" evidence="8">
    <location>
        <begin position="137"/>
        <end position="149"/>
    </location>
</feature>
<dbReference type="AlphaFoldDB" id="A0AAD9NUE8"/>
<dbReference type="PROSITE" id="PS50108">
    <property type="entry name" value="CRIB"/>
    <property type="match status" value="1"/>
</dbReference>
<dbReference type="FunFam" id="2.30.29.30:FF:000130">
    <property type="entry name" value="neural Wiskott-Aldrich syndrome protein"/>
    <property type="match status" value="1"/>
</dbReference>
<dbReference type="EMBL" id="JAODUO010000319">
    <property type="protein sequence ID" value="KAK2183202.1"/>
    <property type="molecule type" value="Genomic_DNA"/>
</dbReference>
<dbReference type="InterPro" id="IPR003124">
    <property type="entry name" value="WH2_dom"/>
</dbReference>
<feature type="domain" description="WH2" evidence="11">
    <location>
        <begin position="463"/>
        <end position="480"/>
    </location>
</feature>
<keyword evidence="13" id="KW-1185">Reference proteome</keyword>
<feature type="compositionally biased region" description="Pro residues" evidence="8">
    <location>
        <begin position="276"/>
        <end position="332"/>
    </location>
</feature>
<dbReference type="InterPro" id="IPR036936">
    <property type="entry name" value="CRIB_dom_sf"/>
</dbReference>
<evidence type="ECO:0000313" key="12">
    <source>
        <dbReference type="EMBL" id="KAK2183202.1"/>
    </source>
</evidence>
<dbReference type="GO" id="GO:0003779">
    <property type="term" value="F:actin binding"/>
    <property type="evidence" value="ECO:0007669"/>
    <property type="project" value="InterPro"/>
</dbReference>
<feature type="region of interest" description="Disordered" evidence="8">
    <location>
        <begin position="137"/>
        <end position="220"/>
    </location>
</feature>
<dbReference type="PANTHER" id="PTHR11202:SF36">
    <property type="entry name" value="ACTIN NUCLEATION-PROMOTING FACTOR WASL"/>
    <property type="match status" value="1"/>
</dbReference>
<feature type="region of interest" description="Disordered" evidence="8">
    <location>
        <begin position="271"/>
        <end position="438"/>
    </location>
</feature>
<dbReference type="PROSITE" id="PS50229">
    <property type="entry name" value="WH1"/>
    <property type="match status" value="1"/>
</dbReference>
<feature type="compositionally biased region" description="Basic residues" evidence="8">
    <location>
        <begin position="192"/>
        <end position="202"/>
    </location>
</feature>
<dbReference type="SMART" id="SM00461">
    <property type="entry name" value="WH1"/>
    <property type="match status" value="1"/>
</dbReference>
<organism evidence="12 13">
    <name type="scientific">Ridgeia piscesae</name>
    <name type="common">Tubeworm</name>
    <dbReference type="NCBI Taxonomy" id="27915"/>
    <lineage>
        <taxon>Eukaryota</taxon>
        <taxon>Metazoa</taxon>
        <taxon>Spiralia</taxon>
        <taxon>Lophotrochozoa</taxon>
        <taxon>Annelida</taxon>
        <taxon>Polychaeta</taxon>
        <taxon>Sedentaria</taxon>
        <taxon>Canalipalpata</taxon>
        <taxon>Sabellida</taxon>
        <taxon>Siboglinidae</taxon>
        <taxon>Ridgeia</taxon>
    </lineage>
</organism>
<dbReference type="Pfam" id="PF00786">
    <property type="entry name" value="PBD"/>
    <property type="match status" value="1"/>
</dbReference>
<dbReference type="GO" id="GO:0005856">
    <property type="term" value="C:cytoskeleton"/>
    <property type="evidence" value="ECO:0007669"/>
    <property type="project" value="UniProtKB-SubCell"/>
</dbReference>
<evidence type="ECO:0000256" key="2">
    <source>
        <dbReference type="ARBA" id="ARBA00004245"/>
    </source>
</evidence>
<comment type="subcellular location">
    <subcellularLocation>
        <location evidence="2">Cytoplasm</location>
        <location evidence="2">Cytoskeleton</location>
    </subcellularLocation>
    <subcellularLocation>
        <location evidence="1">Nucleus</location>
    </subcellularLocation>
</comment>
<dbReference type="SMART" id="SM00285">
    <property type="entry name" value="PBD"/>
    <property type="match status" value="1"/>
</dbReference>
<dbReference type="CDD" id="cd01205">
    <property type="entry name" value="EVH1_WASP-like"/>
    <property type="match status" value="1"/>
</dbReference>
<dbReference type="InterPro" id="IPR011993">
    <property type="entry name" value="PH-like_dom_sf"/>
</dbReference>
<reference evidence="12" key="1">
    <citation type="journal article" date="2023" name="Mol. Biol. Evol.">
        <title>Third-Generation Sequencing Reveals the Adaptive Role of the Epigenome in Three Deep-Sea Polychaetes.</title>
        <authorList>
            <person name="Perez M."/>
            <person name="Aroh O."/>
            <person name="Sun Y."/>
            <person name="Lan Y."/>
            <person name="Juniper S.K."/>
            <person name="Young C.R."/>
            <person name="Angers B."/>
            <person name="Qian P.Y."/>
        </authorList>
    </citation>
    <scope>NUCLEOTIDE SEQUENCE</scope>
    <source>
        <strain evidence="12">R07B-5</strain>
    </source>
</reference>
<dbReference type="Pfam" id="PF00568">
    <property type="entry name" value="WH1"/>
    <property type="match status" value="1"/>
</dbReference>
<dbReference type="Pfam" id="PF02205">
    <property type="entry name" value="WH2"/>
    <property type="match status" value="1"/>
</dbReference>
<accession>A0AAD9NUE8</accession>
<sequence length="500" mass="54545">MAQQNKKPRQTNQKSKLLGDEENKRLFQLIGPRCVSLSTAVVQLLLADPPSYQRWMKKLSGVATFIKDNQKRSYFIRIYDLRSTGCIWEQEIYNQFKYNSVRNFFHTFDTDDCTAGLNFANEEEARTFNDAIQEKLNHRRARRHERKRQSTTNNRVSMPSGGTVRNSVPSSPMPSSGSVSSLSSVTDMSSTTKKKDKKRKKLTKTDIGAPSDFRHVGHVGWDPDKGAFDMDNLDPDVKRLFDDAGISEQQLQDEDTAKFIYDFIENHKTALKQQPPARPPAIAPPMPQPPVPQPAIPSSAPPPPPTRQPPPPTRSPAPLPQRAVAPPPPPNRAPMKTPMAAPPPPPPPSRVPRQPPPSMAPHTNHSMPPAMAPPPPPRAAAAPVPRPPANVPPPPASFPPPPPPSMAPPPSVAAPPPPPPPAPGFQGGDDVNSPRSGMLSQIRVGAALKHVDPSEHESAAPDSRGQLLDQIRGGFGLKPVSLCTQCVNLSVFGVCVYVWV</sequence>
<evidence type="ECO:0008006" key="14">
    <source>
        <dbReference type="Google" id="ProtNLM"/>
    </source>
</evidence>
<feature type="compositionally biased region" description="Low complexity" evidence="8">
    <location>
        <begin position="167"/>
        <end position="191"/>
    </location>
</feature>
<gene>
    <name evidence="12" type="ORF">NP493_320g01017</name>
</gene>
<evidence type="ECO:0000259" key="9">
    <source>
        <dbReference type="PROSITE" id="PS50108"/>
    </source>
</evidence>
<dbReference type="InterPro" id="IPR000697">
    <property type="entry name" value="WH1/EVH1_dom"/>
</dbReference>
<evidence type="ECO:0000256" key="4">
    <source>
        <dbReference type="ARBA" id="ARBA00022553"/>
    </source>
</evidence>
<keyword evidence="3" id="KW-0963">Cytoplasm</keyword>
<dbReference type="InterPro" id="IPR033927">
    <property type="entry name" value="WASPfam_EVH1"/>
</dbReference>
<dbReference type="CDD" id="cd00132">
    <property type="entry name" value="CRIB"/>
    <property type="match status" value="1"/>
</dbReference>
<proteinExistence type="predicted"/>
<keyword evidence="5" id="KW-0677">Repeat</keyword>
<evidence type="ECO:0000259" key="10">
    <source>
        <dbReference type="PROSITE" id="PS50229"/>
    </source>
</evidence>
<dbReference type="PRINTS" id="PR01217">
    <property type="entry name" value="PRICHEXTENSN"/>
</dbReference>
<dbReference type="PROSITE" id="PS51082">
    <property type="entry name" value="WH2"/>
    <property type="match status" value="2"/>
</dbReference>
<dbReference type="PANTHER" id="PTHR11202">
    <property type="entry name" value="SPROUTY-RELATED, EVH1 DOMAIN-CONTAINING PROTEIN FAMILY MEMBER"/>
    <property type="match status" value="1"/>
</dbReference>
<comment type="caution">
    <text evidence="12">The sequence shown here is derived from an EMBL/GenBank/DDBJ whole genome shotgun (WGS) entry which is preliminary data.</text>
</comment>
<keyword evidence="6" id="KW-0206">Cytoskeleton</keyword>
<feature type="compositionally biased region" description="Pro residues" evidence="8">
    <location>
        <begin position="370"/>
        <end position="423"/>
    </location>
</feature>
<evidence type="ECO:0000259" key="11">
    <source>
        <dbReference type="PROSITE" id="PS51082"/>
    </source>
</evidence>
<evidence type="ECO:0000256" key="7">
    <source>
        <dbReference type="ARBA" id="ARBA00023242"/>
    </source>
</evidence>
<dbReference type="Proteomes" id="UP001209878">
    <property type="component" value="Unassembled WGS sequence"/>
</dbReference>
<evidence type="ECO:0000256" key="8">
    <source>
        <dbReference type="SAM" id="MobiDB-lite"/>
    </source>
</evidence>
<feature type="domain" description="WH2" evidence="11">
    <location>
        <begin position="434"/>
        <end position="451"/>
    </location>
</feature>
<protein>
    <recommendedName>
        <fullName evidence="14">Wiskott-Aldrich syndrome protein</fullName>
    </recommendedName>
</protein>
<dbReference type="FunFam" id="3.90.810.10:FF:000003">
    <property type="entry name" value="Neural Wiskott-Aldrich syndrome protein-like"/>
    <property type="match status" value="1"/>
</dbReference>